<feature type="signal peptide" evidence="7">
    <location>
        <begin position="1"/>
        <end position="25"/>
    </location>
</feature>
<keyword evidence="5" id="KW-1015">Disulfide bond</keyword>
<dbReference type="InterPro" id="IPR008947">
    <property type="entry name" value="PLipase_C/P1_nuclease_dom_sf"/>
</dbReference>
<dbReference type="CDD" id="cd11010">
    <property type="entry name" value="S1-P1_nuclease"/>
    <property type="match status" value="1"/>
</dbReference>
<evidence type="ECO:0000256" key="7">
    <source>
        <dbReference type="SAM" id="SignalP"/>
    </source>
</evidence>
<feature type="chain" id="PRO_5016414673" evidence="7">
    <location>
        <begin position="26"/>
        <end position="262"/>
    </location>
</feature>
<keyword evidence="2" id="KW-0479">Metal-binding</keyword>
<dbReference type="RefSeq" id="WP_210204947.1">
    <property type="nucleotide sequence ID" value="NZ_QGGU01000009.1"/>
</dbReference>
<dbReference type="SUPFAM" id="SSF48537">
    <property type="entry name" value="Phospholipase C/P1 nuclease"/>
    <property type="match status" value="1"/>
</dbReference>
<keyword evidence="6" id="KW-0325">Glycoprotein</keyword>
<evidence type="ECO:0000256" key="3">
    <source>
        <dbReference type="ARBA" id="ARBA00022759"/>
    </source>
</evidence>
<keyword evidence="7" id="KW-0732">Signal</keyword>
<evidence type="ECO:0000256" key="4">
    <source>
        <dbReference type="ARBA" id="ARBA00022801"/>
    </source>
</evidence>
<evidence type="ECO:0000256" key="2">
    <source>
        <dbReference type="ARBA" id="ARBA00022723"/>
    </source>
</evidence>
<sequence length="262" mass="29954">MTSMPLKALTIGLMIVCLWHANSFAFGQTGHRVTGAIAEHHLSDEAKKQIAKILNHQSLAEASTYADQMRSNPDYFWQEVAGAYHYVTVPKGKTYQQVGAPKQGDAVTALAMFKQVLLNPKASLKEKQKAFKFSLHIIADLHQPLHAGNGTDRGGNNVKVEFFWRPSNLHRVWDSGLIDRQQLSYSEWTEWLNKKITPQDVRNWASTNPTDWIAESVAIRDSIYPESKKISWDYQYKHLPTLKRRLQQAGVRIALYFNEIYK</sequence>
<evidence type="ECO:0000256" key="6">
    <source>
        <dbReference type="ARBA" id="ARBA00023180"/>
    </source>
</evidence>
<keyword evidence="9" id="KW-1185">Reference proteome</keyword>
<proteinExistence type="predicted"/>
<evidence type="ECO:0000313" key="8">
    <source>
        <dbReference type="EMBL" id="PWK48633.1"/>
    </source>
</evidence>
<dbReference type="PANTHER" id="PTHR33146">
    <property type="entry name" value="ENDONUCLEASE 4"/>
    <property type="match status" value="1"/>
</dbReference>
<keyword evidence="4" id="KW-0378">Hydrolase</keyword>
<dbReference type="GO" id="GO:0006308">
    <property type="term" value="P:DNA catabolic process"/>
    <property type="evidence" value="ECO:0007669"/>
    <property type="project" value="InterPro"/>
</dbReference>
<dbReference type="Pfam" id="PF02265">
    <property type="entry name" value="S1-P1_nuclease"/>
    <property type="match status" value="1"/>
</dbReference>
<gene>
    <name evidence="8" type="ORF">C8D97_109184</name>
</gene>
<dbReference type="InterPro" id="IPR003154">
    <property type="entry name" value="S1/P1nuclease"/>
</dbReference>
<evidence type="ECO:0000313" key="9">
    <source>
        <dbReference type="Proteomes" id="UP000245790"/>
    </source>
</evidence>
<evidence type="ECO:0000256" key="1">
    <source>
        <dbReference type="ARBA" id="ARBA00022722"/>
    </source>
</evidence>
<dbReference type="GO" id="GO:0016788">
    <property type="term" value="F:hydrolase activity, acting on ester bonds"/>
    <property type="evidence" value="ECO:0007669"/>
    <property type="project" value="InterPro"/>
</dbReference>
<name>A0A316FK27_9GAMM</name>
<evidence type="ECO:0000256" key="5">
    <source>
        <dbReference type="ARBA" id="ARBA00023157"/>
    </source>
</evidence>
<dbReference type="EMBL" id="QGGU01000009">
    <property type="protein sequence ID" value="PWK48633.1"/>
    <property type="molecule type" value="Genomic_DNA"/>
</dbReference>
<dbReference type="GO" id="GO:0046872">
    <property type="term" value="F:metal ion binding"/>
    <property type="evidence" value="ECO:0007669"/>
    <property type="project" value="UniProtKB-KW"/>
</dbReference>
<dbReference type="GO" id="GO:0004519">
    <property type="term" value="F:endonuclease activity"/>
    <property type="evidence" value="ECO:0007669"/>
    <property type="project" value="UniProtKB-KW"/>
</dbReference>
<keyword evidence="3" id="KW-0255">Endonuclease</keyword>
<dbReference type="GO" id="GO:0003676">
    <property type="term" value="F:nucleic acid binding"/>
    <property type="evidence" value="ECO:0007669"/>
    <property type="project" value="InterPro"/>
</dbReference>
<keyword evidence="1" id="KW-0540">Nuclease</keyword>
<dbReference type="PANTHER" id="PTHR33146:SF26">
    <property type="entry name" value="ENDONUCLEASE 4"/>
    <property type="match status" value="1"/>
</dbReference>
<dbReference type="AlphaFoldDB" id="A0A316FK27"/>
<protein>
    <submittedName>
        <fullName evidence="8">S1/P1 nuclease</fullName>
    </submittedName>
</protein>
<organism evidence="8 9">
    <name type="scientific">Pleionea mediterranea</name>
    <dbReference type="NCBI Taxonomy" id="523701"/>
    <lineage>
        <taxon>Bacteria</taxon>
        <taxon>Pseudomonadati</taxon>
        <taxon>Pseudomonadota</taxon>
        <taxon>Gammaproteobacteria</taxon>
        <taxon>Oceanospirillales</taxon>
        <taxon>Pleioneaceae</taxon>
        <taxon>Pleionea</taxon>
    </lineage>
</organism>
<reference evidence="8 9" key="1">
    <citation type="submission" date="2018-05" db="EMBL/GenBank/DDBJ databases">
        <title>Genomic Encyclopedia of Type Strains, Phase IV (KMG-IV): sequencing the most valuable type-strain genomes for metagenomic binning, comparative biology and taxonomic classification.</title>
        <authorList>
            <person name="Goeker M."/>
        </authorList>
    </citation>
    <scope>NUCLEOTIDE SEQUENCE [LARGE SCALE GENOMIC DNA]</scope>
    <source>
        <strain evidence="8 9">DSM 25350</strain>
    </source>
</reference>
<accession>A0A316FK27</accession>
<comment type="caution">
    <text evidence="8">The sequence shown here is derived from an EMBL/GenBank/DDBJ whole genome shotgun (WGS) entry which is preliminary data.</text>
</comment>
<dbReference type="Proteomes" id="UP000245790">
    <property type="component" value="Unassembled WGS sequence"/>
</dbReference>
<dbReference type="Gene3D" id="1.10.575.10">
    <property type="entry name" value="P1 Nuclease"/>
    <property type="match status" value="1"/>
</dbReference>